<evidence type="ECO:0000256" key="4">
    <source>
        <dbReference type="ARBA" id="ARBA00022723"/>
    </source>
</evidence>
<dbReference type="PANTHER" id="PTHR46017:SF1">
    <property type="entry name" value="ALPHA-MANNOSIDASE 2C1"/>
    <property type="match status" value="1"/>
</dbReference>
<dbReference type="InterPro" id="IPR011330">
    <property type="entry name" value="Glyco_hydro/deAcase_b/a-brl"/>
</dbReference>
<evidence type="ECO:0000256" key="1">
    <source>
        <dbReference type="ARBA" id="ARBA00000365"/>
    </source>
</evidence>
<dbReference type="GO" id="GO:0009313">
    <property type="term" value="P:oligosaccharide catabolic process"/>
    <property type="evidence" value="ECO:0007669"/>
    <property type="project" value="TreeGrafter"/>
</dbReference>
<evidence type="ECO:0000256" key="7">
    <source>
        <dbReference type="ARBA" id="ARBA00054985"/>
    </source>
</evidence>
<dbReference type="Gene3D" id="1.20.1270.50">
    <property type="entry name" value="Glycoside hydrolase family 38, central domain"/>
    <property type="match status" value="1"/>
</dbReference>
<name>A0A2T9Y0R9_9FUNG</name>
<dbReference type="Pfam" id="PF22907">
    <property type="entry name" value="Ams1-like_1st"/>
    <property type="match status" value="1"/>
</dbReference>
<dbReference type="GO" id="GO:0030246">
    <property type="term" value="F:carbohydrate binding"/>
    <property type="evidence" value="ECO:0007669"/>
    <property type="project" value="InterPro"/>
</dbReference>
<dbReference type="InterPro" id="IPR000602">
    <property type="entry name" value="Glyco_hydro_38_N"/>
</dbReference>
<keyword evidence="6" id="KW-0326">Glycosidase</keyword>
<dbReference type="InterPro" id="IPR028995">
    <property type="entry name" value="Glyco_hydro_57/38_cen_sf"/>
</dbReference>
<dbReference type="FunFam" id="2.70.98.30:FF:000001">
    <property type="entry name" value="alpha-mannosidase 2C1 isoform X2"/>
    <property type="match status" value="1"/>
</dbReference>
<dbReference type="STRING" id="133385.A0A2T9Y0R9"/>
<dbReference type="Pfam" id="PF09261">
    <property type="entry name" value="Alpha-mann_mid"/>
    <property type="match status" value="1"/>
</dbReference>
<dbReference type="SUPFAM" id="SSF74650">
    <property type="entry name" value="Galactose mutarotase-like"/>
    <property type="match status" value="1"/>
</dbReference>
<evidence type="ECO:0000256" key="3">
    <source>
        <dbReference type="ARBA" id="ARBA00012752"/>
    </source>
</evidence>
<evidence type="ECO:0000256" key="2">
    <source>
        <dbReference type="ARBA" id="ARBA00009792"/>
    </source>
</evidence>
<evidence type="ECO:0000313" key="10">
    <source>
        <dbReference type="EMBL" id="PVU85918.1"/>
    </source>
</evidence>
<dbReference type="SUPFAM" id="SSF88713">
    <property type="entry name" value="Glycoside hydrolase/deacetylase"/>
    <property type="match status" value="1"/>
</dbReference>
<keyword evidence="5" id="KW-0378">Hydrolase</keyword>
<keyword evidence="11" id="KW-1185">Reference proteome</keyword>
<comment type="caution">
    <text evidence="10">The sequence shown here is derived from an EMBL/GenBank/DDBJ whole genome shotgun (WGS) entry which is preliminary data.</text>
</comment>
<sequence length="1166" mass="132624">MSANNSSSHTYLQKHQEITKERLRNFMKPSVWSSINLLSTLWSKETEDTKLIKIEVWSPSDLSKPNFKHATAQNFRPTRVGESFGPSWSTHWFKINVTIPENYNGDQVFFQFDPDCEGLVWTTDGRPVQGLTGGGGDNRRIEYFLTDCAKAGEKFSFYIETACNGLFGNGQMMIAPPDENRYYSLNKASIGVKRQEAWQLWYDVVVIVDMAHHIGSDNPRGINALYTANEIANVFDPSNPDITIPIARKIASSFLQNEPSPATHQITAVGNCHIDTAWLWTYDETKRKVARSFVSQLNLMDKFPEYIFAASQAQQFEWLEQNYSSLFQRVQKYSKRGQFVPVGGTWVEMDCNIPSGESLVRQFLLGQRYFIQKFNTHCKIFWLPDTFGYAAQLPQIVQQTGGKYFFTQKLSWNNINKFPNTTFHWVGLDGSSILTHMAPAETYTGNAQVNEIVGSVKKHRDLSSHNTSLYLYGLGDGGGGPQEPMIERIRRMSNVDGLPKIKHTDPTSFYEDLEKNSRSLPSWHGELYFELHRGTYTSQANTKKYNRKCEYLLRTAEMLSTFAYSSQMLITDYKYPYEELLRLWKLLCLNQFHDVIPGSSIEHVYKDSDKIYLDIIFSANRIIHEAMLRLTCSDFASYNHISHDTIQANPSLTISDFETSVPCFNDTFKSISINDIKTNSNLGNKSIIILNSCAWTRSSVVTVHGIDKLHPLVGQVMKARKSLSETGQSEIAIPYNICLCATDSVPGMSISFLNNKKKKEPIPSSAYYSKDKMYILENLLISAAFNNQGQLCSLIDRKTGREFVSKLSTGNIFNLYEDIPIFWDAWDVEIYHLEKYKSCKVTSVEIVENGPLLSSICIKAEVGDGSKLQQWVSLTATSSVLEFETEVDWKEAHKILKVEFNWEIKSESAFYETQYGYINRPTHKNTSWDMAKFEVCGHKFGDLSEYKAGVTLINDSKYGYSCSGNKMSLSLLRSPKSPDANCDMKLHTFRYGIYAHTTSFPDPEVIRKAHSFNIPLEVLSIDSNALISPDLMMFNGNSAFGIKNASNVILDTVKIAEPELQKLKLENNSQLHNTDSKAESSLLYGKNTLIYATENKRANKKLVLRMYEACGGHAIIHFSTLYKVKSIHRCDMLERIIEEYKESDLMGIYKIAIKPFEVITLILELA</sequence>
<dbReference type="EC" id="3.2.1.24" evidence="3"/>
<evidence type="ECO:0000259" key="9">
    <source>
        <dbReference type="SMART" id="SM00872"/>
    </source>
</evidence>
<dbReference type="Pfam" id="PF17677">
    <property type="entry name" value="Glyco_hydro38C2"/>
    <property type="match status" value="1"/>
</dbReference>
<dbReference type="Proteomes" id="UP000245383">
    <property type="component" value="Unassembled WGS sequence"/>
</dbReference>
<comment type="function">
    <text evidence="7">Degrades free oligosaccharides in the vacuole.</text>
</comment>
<comment type="catalytic activity">
    <reaction evidence="1">
        <text>Hydrolysis of terminal, non-reducing alpha-D-mannose residues in alpha-D-mannosides.</text>
        <dbReference type="EC" id="3.2.1.24"/>
    </reaction>
</comment>
<feature type="domain" description="Glycoside hydrolase family 38 central" evidence="9">
    <location>
        <begin position="530"/>
        <end position="612"/>
    </location>
</feature>
<evidence type="ECO:0000313" key="11">
    <source>
        <dbReference type="Proteomes" id="UP000245383"/>
    </source>
</evidence>
<keyword evidence="4" id="KW-0479">Metal-binding</keyword>
<dbReference type="GO" id="GO:0006013">
    <property type="term" value="P:mannose metabolic process"/>
    <property type="evidence" value="ECO:0007669"/>
    <property type="project" value="InterPro"/>
</dbReference>
<dbReference type="InterPro" id="IPR037094">
    <property type="entry name" value="Glyco_hydro_38_cen_sf"/>
</dbReference>
<proteinExistence type="inferred from homology"/>
<dbReference type="PANTHER" id="PTHR46017">
    <property type="entry name" value="ALPHA-MANNOSIDASE 2C1"/>
    <property type="match status" value="1"/>
</dbReference>
<protein>
    <recommendedName>
        <fullName evidence="8">Alpha-mannosidase</fullName>
        <ecNumber evidence="3">3.2.1.24</ecNumber>
    </recommendedName>
</protein>
<dbReference type="InterPro" id="IPR027291">
    <property type="entry name" value="Glyco_hydro_38_N_sf"/>
</dbReference>
<gene>
    <name evidence="10" type="ORF">BB561_006867</name>
</gene>
<dbReference type="Gene3D" id="2.70.98.30">
    <property type="entry name" value="Golgi alpha-mannosidase II, domain 4"/>
    <property type="match status" value="1"/>
</dbReference>
<dbReference type="InterPro" id="IPR011682">
    <property type="entry name" value="Glyco_hydro_38_C"/>
</dbReference>
<dbReference type="OrthoDB" id="10261055at2759"/>
<reference evidence="10 11" key="1">
    <citation type="journal article" date="2018" name="MBio">
        <title>Comparative Genomics Reveals the Core Gene Toolbox for the Fungus-Insect Symbiosis.</title>
        <authorList>
            <person name="Wang Y."/>
            <person name="Stata M."/>
            <person name="Wang W."/>
            <person name="Stajich J.E."/>
            <person name="White M.M."/>
            <person name="Moncalvo J.M."/>
        </authorList>
    </citation>
    <scope>NUCLEOTIDE SEQUENCE [LARGE SCALE GENOMIC DNA]</scope>
    <source>
        <strain evidence="10 11">SWE-8-4</strain>
    </source>
</reference>
<evidence type="ECO:0000256" key="5">
    <source>
        <dbReference type="ARBA" id="ARBA00022801"/>
    </source>
</evidence>
<dbReference type="Pfam" id="PF07748">
    <property type="entry name" value="Glyco_hydro_38C"/>
    <property type="match status" value="1"/>
</dbReference>
<dbReference type="InterPro" id="IPR011013">
    <property type="entry name" value="Gal_mutarotase_sf_dom"/>
</dbReference>
<dbReference type="FunFam" id="3.20.110.10:FF:000002">
    <property type="entry name" value="alpha-mannosidase 2C1 isoform X1"/>
    <property type="match status" value="1"/>
</dbReference>
<dbReference type="SUPFAM" id="SSF88688">
    <property type="entry name" value="Families 57/38 glycoside transferase middle domain"/>
    <property type="match status" value="1"/>
</dbReference>
<comment type="similarity">
    <text evidence="2">Belongs to the glycosyl hydrolase 38 family.</text>
</comment>
<dbReference type="SMART" id="SM00872">
    <property type="entry name" value="Alpha-mann_mid"/>
    <property type="match status" value="1"/>
</dbReference>
<dbReference type="InterPro" id="IPR041147">
    <property type="entry name" value="GH38_C"/>
</dbReference>
<dbReference type="EMBL" id="MBFR01000763">
    <property type="protein sequence ID" value="PVU85918.1"/>
    <property type="molecule type" value="Genomic_DNA"/>
</dbReference>
<dbReference type="InterPro" id="IPR054723">
    <property type="entry name" value="Ams1-like_N"/>
</dbReference>
<dbReference type="InterPro" id="IPR015341">
    <property type="entry name" value="Glyco_hydro_38_cen"/>
</dbReference>
<dbReference type="GO" id="GO:0046872">
    <property type="term" value="F:metal ion binding"/>
    <property type="evidence" value="ECO:0007669"/>
    <property type="project" value="UniProtKB-KW"/>
</dbReference>
<dbReference type="FunFam" id="1.20.1270.50:FF:000004">
    <property type="entry name" value="alpha-mannosidase 2C1 isoform X1"/>
    <property type="match status" value="1"/>
</dbReference>
<dbReference type="GO" id="GO:0000329">
    <property type="term" value="C:fungal-type vacuole membrane"/>
    <property type="evidence" value="ECO:0007669"/>
    <property type="project" value="TreeGrafter"/>
</dbReference>
<dbReference type="GO" id="GO:0004559">
    <property type="term" value="F:alpha-mannosidase activity"/>
    <property type="evidence" value="ECO:0007669"/>
    <property type="project" value="UniProtKB-EC"/>
</dbReference>
<dbReference type="Gene3D" id="3.20.110.10">
    <property type="entry name" value="Glycoside hydrolase 38, N terminal domain"/>
    <property type="match status" value="1"/>
</dbReference>
<accession>A0A2T9Y0R9</accession>
<dbReference type="AlphaFoldDB" id="A0A2T9Y0R9"/>
<organism evidence="10 11">
    <name type="scientific">Smittium simulii</name>
    <dbReference type="NCBI Taxonomy" id="133385"/>
    <lineage>
        <taxon>Eukaryota</taxon>
        <taxon>Fungi</taxon>
        <taxon>Fungi incertae sedis</taxon>
        <taxon>Zoopagomycota</taxon>
        <taxon>Kickxellomycotina</taxon>
        <taxon>Harpellomycetes</taxon>
        <taxon>Harpellales</taxon>
        <taxon>Legeriomycetaceae</taxon>
        <taxon>Smittium</taxon>
    </lineage>
</organism>
<evidence type="ECO:0000256" key="8">
    <source>
        <dbReference type="ARBA" id="ARBA00071615"/>
    </source>
</evidence>
<evidence type="ECO:0000256" key="6">
    <source>
        <dbReference type="ARBA" id="ARBA00023295"/>
    </source>
</evidence>
<dbReference type="Pfam" id="PF01074">
    <property type="entry name" value="Glyco_hydro_38N"/>
    <property type="match status" value="1"/>
</dbReference>